<evidence type="ECO:0000313" key="2">
    <source>
        <dbReference type="EMBL" id="QJA78550.1"/>
    </source>
</evidence>
<proteinExistence type="predicted"/>
<dbReference type="EMBL" id="MT142342">
    <property type="protein sequence ID" value="QJA78550.1"/>
    <property type="molecule type" value="Genomic_DNA"/>
</dbReference>
<evidence type="ECO:0000313" key="1">
    <source>
        <dbReference type="EMBL" id="QJA61729.1"/>
    </source>
</evidence>
<sequence>MSNPRHSDPNSGNLVLHDSSTTALEAAATWTSKTDVEIHTTQVTGSVFTDQASTLYVDQSPDGTNWDVSDSYAVSASSGVGFTVEKVAAYTRVRLLCGATPQTTLRIYVYRRVR</sequence>
<accession>A0A6M3IVM0</accession>
<dbReference type="EMBL" id="MT141451">
    <property type="protein sequence ID" value="QJA61729.1"/>
    <property type="molecule type" value="Genomic_DNA"/>
</dbReference>
<reference evidence="1" key="1">
    <citation type="submission" date="2020-03" db="EMBL/GenBank/DDBJ databases">
        <title>The deep terrestrial virosphere.</title>
        <authorList>
            <person name="Holmfeldt K."/>
            <person name="Nilsson E."/>
            <person name="Simone D."/>
            <person name="Lopez-Fernandez M."/>
            <person name="Wu X."/>
            <person name="de Brujin I."/>
            <person name="Lundin D."/>
            <person name="Andersson A."/>
            <person name="Bertilsson S."/>
            <person name="Dopson M."/>
        </authorList>
    </citation>
    <scope>NUCLEOTIDE SEQUENCE</scope>
    <source>
        <strain evidence="2">MM415A01052</strain>
        <strain evidence="1">MM415B00896</strain>
    </source>
</reference>
<name>A0A6M3IVM0_9ZZZZ</name>
<dbReference type="AlphaFoldDB" id="A0A6M3IVM0"/>
<organism evidence="1">
    <name type="scientific">viral metagenome</name>
    <dbReference type="NCBI Taxonomy" id="1070528"/>
    <lineage>
        <taxon>unclassified sequences</taxon>
        <taxon>metagenomes</taxon>
        <taxon>organismal metagenomes</taxon>
    </lineage>
</organism>
<gene>
    <name evidence="2" type="ORF">MM415A01052_0009</name>
    <name evidence="1" type="ORF">MM415B00896_0006</name>
</gene>
<protein>
    <recommendedName>
        <fullName evidence="3">F5/8 type C domain-containing protein</fullName>
    </recommendedName>
</protein>
<evidence type="ECO:0008006" key="3">
    <source>
        <dbReference type="Google" id="ProtNLM"/>
    </source>
</evidence>